<dbReference type="PROSITE" id="PS01124">
    <property type="entry name" value="HTH_ARAC_FAMILY_2"/>
    <property type="match status" value="1"/>
</dbReference>
<dbReference type="InterPro" id="IPR052158">
    <property type="entry name" value="INH-QAR"/>
</dbReference>
<sequence length="325" mass="34777">MQAFGKATFTELRGQANPPYDVVLCGDVSTTGSAELGSGVGDLAPVEEIVTADTVVIPGLQDPLTAQNPAVLQAVGDAARSGSRMISLCAGAFVLGQAGLLDGRRVTTHWLLADAFRAAFPRTELVEDAVYVDDGDILSSGDMPAAVDLCLHVLRSDLGAAYSYGVARLLIRTPEDRYPARSACPSPVAKSDDSLASLLDWLTEHLHEHLDLQRIAERAHLSTRTLLRHFRAHTGLTPHAWIIQRRVEAARSLLEETDLSVLQVADNTGFGSAETMRRAFAVRVGVSPRDYRSVTRRLHHAPSTVSTADAGAHHGTGARPDHGSV</sequence>
<dbReference type="Pfam" id="PF12833">
    <property type="entry name" value="HTH_18"/>
    <property type="match status" value="1"/>
</dbReference>
<evidence type="ECO:0000256" key="2">
    <source>
        <dbReference type="ARBA" id="ARBA00023163"/>
    </source>
</evidence>
<protein>
    <submittedName>
        <fullName evidence="5">GlxA family transcriptional regulator</fullName>
    </submittedName>
</protein>
<evidence type="ECO:0000256" key="1">
    <source>
        <dbReference type="ARBA" id="ARBA00023015"/>
    </source>
</evidence>
<evidence type="ECO:0000259" key="4">
    <source>
        <dbReference type="PROSITE" id="PS01124"/>
    </source>
</evidence>
<dbReference type="Pfam" id="PF01965">
    <property type="entry name" value="DJ-1_PfpI"/>
    <property type="match status" value="1"/>
</dbReference>
<keyword evidence="1" id="KW-0805">Transcription regulation</keyword>
<keyword evidence="2" id="KW-0804">Transcription</keyword>
<feature type="region of interest" description="Disordered" evidence="3">
    <location>
        <begin position="296"/>
        <end position="325"/>
    </location>
</feature>
<dbReference type="InterPro" id="IPR018060">
    <property type="entry name" value="HTH_AraC"/>
</dbReference>
<evidence type="ECO:0000313" key="5">
    <source>
        <dbReference type="EMBL" id="MFD1521843.1"/>
    </source>
</evidence>
<gene>
    <name evidence="5" type="ORF">ACFSJD_30410</name>
</gene>
<feature type="compositionally biased region" description="Low complexity" evidence="3">
    <location>
        <begin position="307"/>
        <end position="318"/>
    </location>
</feature>
<dbReference type="InterPro" id="IPR002818">
    <property type="entry name" value="DJ-1/PfpI"/>
</dbReference>
<dbReference type="InterPro" id="IPR009057">
    <property type="entry name" value="Homeodomain-like_sf"/>
</dbReference>
<dbReference type="EMBL" id="JBHUCO010000041">
    <property type="protein sequence ID" value="MFD1521843.1"/>
    <property type="molecule type" value="Genomic_DNA"/>
</dbReference>
<dbReference type="PANTHER" id="PTHR43130">
    <property type="entry name" value="ARAC-FAMILY TRANSCRIPTIONAL REGULATOR"/>
    <property type="match status" value="1"/>
</dbReference>
<dbReference type="SUPFAM" id="SSF46689">
    <property type="entry name" value="Homeodomain-like"/>
    <property type="match status" value="2"/>
</dbReference>
<dbReference type="RefSeq" id="WP_344722242.1">
    <property type="nucleotide sequence ID" value="NZ_BAAAUS010000010.1"/>
</dbReference>
<dbReference type="SMART" id="SM00342">
    <property type="entry name" value="HTH_ARAC"/>
    <property type="match status" value="1"/>
</dbReference>
<dbReference type="InterPro" id="IPR029062">
    <property type="entry name" value="Class_I_gatase-like"/>
</dbReference>
<dbReference type="Proteomes" id="UP001597114">
    <property type="component" value="Unassembled WGS sequence"/>
</dbReference>
<accession>A0ABW4F240</accession>
<dbReference type="Gene3D" id="1.10.10.60">
    <property type="entry name" value="Homeodomain-like"/>
    <property type="match status" value="1"/>
</dbReference>
<dbReference type="PANTHER" id="PTHR43130:SF3">
    <property type="entry name" value="HTH-TYPE TRANSCRIPTIONAL REGULATOR RV1931C"/>
    <property type="match status" value="1"/>
</dbReference>
<proteinExistence type="predicted"/>
<evidence type="ECO:0000313" key="6">
    <source>
        <dbReference type="Proteomes" id="UP001597114"/>
    </source>
</evidence>
<dbReference type="Gene3D" id="3.40.50.880">
    <property type="match status" value="1"/>
</dbReference>
<evidence type="ECO:0000256" key="3">
    <source>
        <dbReference type="SAM" id="MobiDB-lite"/>
    </source>
</evidence>
<keyword evidence="6" id="KW-1185">Reference proteome</keyword>
<comment type="caution">
    <text evidence="5">The sequence shown here is derived from an EMBL/GenBank/DDBJ whole genome shotgun (WGS) entry which is preliminary data.</text>
</comment>
<feature type="domain" description="HTH araC/xylS-type" evidence="4">
    <location>
        <begin position="196"/>
        <end position="294"/>
    </location>
</feature>
<name>A0ABW4F240_9PSEU</name>
<dbReference type="SUPFAM" id="SSF52317">
    <property type="entry name" value="Class I glutamine amidotransferase-like"/>
    <property type="match status" value="1"/>
</dbReference>
<organism evidence="5 6">
    <name type="scientific">Pseudonocardia yunnanensis</name>
    <dbReference type="NCBI Taxonomy" id="58107"/>
    <lineage>
        <taxon>Bacteria</taxon>
        <taxon>Bacillati</taxon>
        <taxon>Actinomycetota</taxon>
        <taxon>Actinomycetes</taxon>
        <taxon>Pseudonocardiales</taxon>
        <taxon>Pseudonocardiaceae</taxon>
        <taxon>Pseudonocardia</taxon>
    </lineage>
</organism>
<reference evidence="6" key="1">
    <citation type="journal article" date="2019" name="Int. J. Syst. Evol. Microbiol.">
        <title>The Global Catalogue of Microorganisms (GCM) 10K type strain sequencing project: providing services to taxonomists for standard genome sequencing and annotation.</title>
        <authorList>
            <consortium name="The Broad Institute Genomics Platform"/>
            <consortium name="The Broad Institute Genome Sequencing Center for Infectious Disease"/>
            <person name="Wu L."/>
            <person name="Ma J."/>
        </authorList>
    </citation>
    <scope>NUCLEOTIDE SEQUENCE [LARGE SCALE GENOMIC DNA]</scope>
    <source>
        <strain evidence="6">CCM 7043</strain>
    </source>
</reference>